<dbReference type="PANTHER" id="PTHR10928">
    <property type="entry name" value="SUPPRESSOR OF FUSED"/>
    <property type="match status" value="1"/>
</dbReference>
<sequence length="356" mass="38970">MTDEEAGDESAPGWEAIDAALARLYPGQVPKHFGTIIKWMLGGPDPLDGISAWKRTAPVPHWHFVSYGLSELYQKDSEDPEVSGWGFELTFRLTCDAADEEPPAWAFSLLQNLARYVFQSGNLLRDGEWMNINGPIALETDTQLQALAFVADPELPAIATPNGRVDFIQIVGLTLEEMEAGKQWQTRGLLDALLPHMPLWTTDLSRASLLERPDVRDLVEAGKARDGSALGMLFVPALSWSTRKRLPQSPVTAIRMGAGHVEELLESLSLRLPFGRELFLASSGEAITFAPGEPMALTEENGQLRVTLTPAALDALRATLRPVVGEYRVPGLPGVVWEVEQTNIRDAAGNIVRTIG</sequence>
<dbReference type="PANTHER" id="PTHR10928:SF2">
    <property type="entry name" value="SUPPRESSOR OF FUSED HOMOLOG"/>
    <property type="match status" value="1"/>
</dbReference>
<dbReference type="InterPro" id="IPR020941">
    <property type="entry name" value="SUFU-like_domain"/>
</dbReference>
<dbReference type="AlphaFoldDB" id="A0A2P7QVX9"/>
<dbReference type="GO" id="GO:0008483">
    <property type="term" value="F:transaminase activity"/>
    <property type="evidence" value="ECO:0007669"/>
    <property type="project" value="UniProtKB-KW"/>
</dbReference>
<accession>A0A2P7QVX9</accession>
<dbReference type="Pfam" id="PF05076">
    <property type="entry name" value="SUFU"/>
    <property type="match status" value="1"/>
</dbReference>
<dbReference type="EMBL" id="PXYI01000002">
    <property type="protein sequence ID" value="PSJ42094.1"/>
    <property type="molecule type" value="Genomic_DNA"/>
</dbReference>
<dbReference type="SUPFAM" id="SSF103359">
    <property type="entry name" value="Suppressor of Fused, N-terminal domain"/>
    <property type="match status" value="1"/>
</dbReference>
<dbReference type="InterPro" id="IPR007768">
    <property type="entry name" value="Suppressor_of_fused"/>
</dbReference>
<feature type="domain" description="Suppressor of fused-like" evidence="1">
    <location>
        <begin position="43"/>
        <end position="206"/>
    </location>
</feature>
<reference evidence="2 3" key="1">
    <citation type="submission" date="2018-03" db="EMBL/GenBank/DDBJ databases">
        <title>The draft genome of Sphingosinicella sp. GL-C-18.</title>
        <authorList>
            <person name="Liu L."/>
            <person name="Li L."/>
            <person name="Liang L."/>
            <person name="Zhang X."/>
            <person name="Wang T."/>
        </authorList>
    </citation>
    <scope>NUCLEOTIDE SEQUENCE [LARGE SCALE GENOMIC DNA]</scope>
    <source>
        <strain evidence="2 3">GL-C-18</strain>
    </source>
</reference>
<keyword evidence="2" id="KW-0032">Aminotransferase</keyword>
<organism evidence="2 3">
    <name type="scientific">Allosphingosinicella deserti</name>
    <dbReference type="NCBI Taxonomy" id="2116704"/>
    <lineage>
        <taxon>Bacteria</taxon>
        <taxon>Pseudomonadati</taxon>
        <taxon>Pseudomonadota</taxon>
        <taxon>Alphaproteobacteria</taxon>
        <taxon>Sphingomonadales</taxon>
        <taxon>Sphingomonadaceae</taxon>
        <taxon>Allosphingosinicella</taxon>
    </lineage>
</organism>
<evidence type="ECO:0000313" key="2">
    <source>
        <dbReference type="EMBL" id="PSJ42094.1"/>
    </source>
</evidence>
<keyword evidence="3" id="KW-1185">Reference proteome</keyword>
<gene>
    <name evidence="2" type="ORF">C7I55_07600</name>
</gene>
<proteinExistence type="predicted"/>
<evidence type="ECO:0000313" key="3">
    <source>
        <dbReference type="Proteomes" id="UP000241167"/>
    </source>
</evidence>
<dbReference type="InterPro" id="IPR037181">
    <property type="entry name" value="SUFU_N"/>
</dbReference>
<dbReference type="PIRSF" id="PIRSF038192">
    <property type="entry name" value="Txn_reg_BtrU_prd"/>
    <property type="match status" value="1"/>
</dbReference>
<protein>
    <submittedName>
        <fullName evidence="2">Aminotransferase</fullName>
    </submittedName>
</protein>
<dbReference type="InterPro" id="IPR017429">
    <property type="entry name" value="Suppressor_of_fused_bac"/>
</dbReference>
<keyword evidence="2" id="KW-0808">Transferase</keyword>
<dbReference type="Proteomes" id="UP000241167">
    <property type="component" value="Unassembled WGS sequence"/>
</dbReference>
<name>A0A2P7QVX9_9SPHN</name>
<comment type="caution">
    <text evidence="2">The sequence shown here is derived from an EMBL/GenBank/DDBJ whole genome shotgun (WGS) entry which is preliminary data.</text>
</comment>
<dbReference type="GO" id="GO:0005737">
    <property type="term" value="C:cytoplasm"/>
    <property type="evidence" value="ECO:0007669"/>
    <property type="project" value="TreeGrafter"/>
</dbReference>
<dbReference type="RefSeq" id="WP_106512262.1">
    <property type="nucleotide sequence ID" value="NZ_PXYI01000002.1"/>
</dbReference>
<dbReference type="OrthoDB" id="9023549at2"/>
<evidence type="ECO:0000259" key="1">
    <source>
        <dbReference type="Pfam" id="PF05076"/>
    </source>
</evidence>